<evidence type="ECO:0000256" key="5">
    <source>
        <dbReference type="ARBA" id="ARBA00043265"/>
    </source>
</evidence>
<name>A0A151NR16_ALLMI</name>
<evidence type="ECO:0000313" key="8">
    <source>
        <dbReference type="EMBL" id="KYO39291.1"/>
    </source>
</evidence>
<reference evidence="8 9" key="1">
    <citation type="journal article" date="2012" name="Genome Biol.">
        <title>Sequencing three crocodilian genomes to illuminate the evolution of archosaurs and amniotes.</title>
        <authorList>
            <person name="St John J.A."/>
            <person name="Braun E.L."/>
            <person name="Isberg S.R."/>
            <person name="Miles L.G."/>
            <person name="Chong A.Y."/>
            <person name="Gongora J."/>
            <person name="Dalzell P."/>
            <person name="Moran C."/>
            <person name="Bed'hom B."/>
            <person name="Abzhanov A."/>
            <person name="Burgess S.C."/>
            <person name="Cooksey A.M."/>
            <person name="Castoe T.A."/>
            <person name="Crawford N.G."/>
            <person name="Densmore L.D."/>
            <person name="Drew J.C."/>
            <person name="Edwards S.V."/>
            <person name="Faircloth B.C."/>
            <person name="Fujita M.K."/>
            <person name="Greenwold M.J."/>
            <person name="Hoffmann F.G."/>
            <person name="Howard J.M."/>
            <person name="Iguchi T."/>
            <person name="Janes D.E."/>
            <person name="Khan S.Y."/>
            <person name="Kohno S."/>
            <person name="de Koning A.J."/>
            <person name="Lance S.L."/>
            <person name="McCarthy F.M."/>
            <person name="McCormack J.E."/>
            <person name="Merchant M.E."/>
            <person name="Peterson D.G."/>
            <person name="Pollock D.D."/>
            <person name="Pourmand N."/>
            <person name="Raney B.J."/>
            <person name="Roessler K.A."/>
            <person name="Sanford J.R."/>
            <person name="Sawyer R.H."/>
            <person name="Schmidt C.J."/>
            <person name="Triplett E.W."/>
            <person name="Tuberville T.D."/>
            <person name="Venegas-Anaya M."/>
            <person name="Howard J.T."/>
            <person name="Jarvis E.D."/>
            <person name="Guillette L.J.Jr."/>
            <person name="Glenn T.C."/>
            <person name="Green R.E."/>
            <person name="Ray D.A."/>
        </authorList>
    </citation>
    <scope>NUCLEOTIDE SEQUENCE [LARGE SCALE GENOMIC DNA]</scope>
    <source>
        <strain evidence="8">KSC_2009_1</strain>
    </source>
</reference>
<dbReference type="SUPFAM" id="SSF48726">
    <property type="entry name" value="Immunoglobulin"/>
    <property type="match status" value="1"/>
</dbReference>
<dbReference type="STRING" id="8496.A0A151NR16"/>
<organism evidence="8 9">
    <name type="scientific">Alligator mississippiensis</name>
    <name type="common">American alligator</name>
    <dbReference type="NCBI Taxonomy" id="8496"/>
    <lineage>
        <taxon>Eukaryota</taxon>
        <taxon>Metazoa</taxon>
        <taxon>Chordata</taxon>
        <taxon>Craniata</taxon>
        <taxon>Vertebrata</taxon>
        <taxon>Euteleostomi</taxon>
        <taxon>Archelosauria</taxon>
        <taxon>Archosauria</taxon>
        <taxon>Crocodylia</taxon>
        <taxon>Alligatoridae</taxon>
        <taxon>Alligatorinae</taxon>
        <taxon>Alligator</taxon>
    </lineage>
</organism>
<proteinExistence type="predicted"/>
<keyword evidence="2" id="KW-0391">Immunity</keyword>
<keyword evidence="5" id="KW-1280">Immunoglobulin</keyword>
<sequence length="155" mass="16860">MTSWGKFMFLLAALPCAWSQVQLVESGGGVQKPGGSLRLSCKASGFTFSDYYMEWVRQAPGKGLEWVAMIRNPSNGLTAEYNSAVKGRFTISRVESSSTVYLQMDSLRVEDTAQYYCARDTVISNLLGVIQKPCIAVGCSGQQRAADTVLPTLKG</sequence>
<evidence type="ECO:0000259" key="7">
    <source>
        <dbReference type="PROSITE" id="PS50835"/>
    </source>
</evidence>
<dbReference type="InterPro" id="IPR003599">
    <property type="entry name" value="Ig_sub"/>
</dbReference>
<evidence type="ECO:0000256" key="2">
    <source>
        <dbReference type="ARBA" id="ARBA00022859"/>
    </source>
</evidence>
<dbReference type="InterPro" id="IPR050199">
    <property type="entry name" value="IgHV"/>
</dbReference>
<evidence type="ECO:0000313" key="9">
    <source>
        <dbReference type="Proteomes" id="UP000050525"/>
    </source>
</evidence>
<keyword evidence="3" id="KW-1064">Adaptive immunity</keyword>
<dbReference type="PANTHER" id="PTHR23266">
    <property type="entry name" value="IMMUNOGLOBULIN HEAVY CHAIN"/>
    <property type="match status" value="1"/>
</dbReference>
<comment type="caution">
    <text evidence="8">The sequence shown here is derived from an EMBL/GenBank/DDBJ whole genome shotgun (WGS) entry which is preliminary data.</text>
</comment>
<dbReference type="SMART" id="SM00409">
    <property type="entry name" value="IG"/>
    <property type="match status" value="1"/>
</dbReference>
<feature type="chain" id="PRO_5007586294" description="Ig-like domain-containing protein" evidence="6">
    <location>
        <begin position="20"/>
        <end position="155"/>
    </location>
</feature>
<feature type="domain" description="Ig-like" evidence="7">
    <location>
        <begin position="34"/>
        <end position="117"/>
    </location>
</feature>
<keyword evidence="9" id="KW-1185">Reference proteome</keyword>
<evidence type="ECO:0000256" key="3">
    <source>
        <dbReference type="ARBA" id="ARBA00023130"/>
    </source>
</evidence>
<dbReference type="InterPro" id="IPR007110">
    <property type="entry name" value="Ig-like_dom"/>
</dbReference>
<dbReference type="AlphaFoldDB" id="A0A151NR16"/>
<keyword evidence="4" id="KW-1015">Disulfide bond</keyword>
<dbReference type="PROSITE" id="PS50835">
    <property type="entry name" value="IG_LIKE"/>
    <property type="match status" value="1"/>
</dbReference>
<dbReference type="SMART" id="SM00406">
    <property type="entry name" value="IGv"/>
    <property type="match status" value="1"/>
</dbReference>
<protein>
    <recommendedName>
        <fullName evidence="7">Ig-like domain-containing protein</fullName>
    </recommendedName>
</protein>
<dbReference type="Pfam" id="PF07686">
    <property type="entry name" value="V-set"/>
    <property type="match status" value="1"/>
</dbReference>
<dbReference type="GO" id="GO:0019814">
    <property type="term" value="C:immunoglobulin complex"/>
    <property type="evidence" value="ECO:0007669"/>
    <property type="project" value="UniProtKB-KW"/>
</dbReference>
<dbReference type="GO" id="GO:0002250">
    <property type="term" value="P:adaptive immune response"/>
    <property type="evidence" value="ECO:0007669"/>
    <property type="project" value="UniProtKB-KW"/>
</dbReference>
<dbReference type="FunFam" id="2.60.40.10:FF:001259">
    <property type="entry name" value="Immunoglobulin heavy variable 13-2"/>
    <property type="match status" value="1"/>
</dbReference>
<dbReference type="InterPro" id="IPR036179">
    <property type="entry name" value="Ig-like_dom_sf"/>
</dbReference>
<dbReference type="EMBL" id="AKHW03002327">
    <property type="protein sequence ID" value="KYO39291.1"/>
    <property type="molecule type" value="Genomic_DNA"/>
</dbReference>
<gene>
    <name evidence="8" type="ORF">Y1Q_0020561</name>
</gene>
<evidence type="ECO:0000256" key="4">
    <source>
        <dbReference type="ARBA" id="ARBA00023157"/>
    </source>
</evidence>
<keyword evidence="1 6" id="KW-0732">Signal</keyword>
<evidence type="ECO:0000256" key="1">
    <source>
        <dbReference type="ARBA" id="ARBA00022729"/>
    </source>
</evidence>
<dbReference type="Proteomes" id="UP000050525">
    <property type="component" value="Unassembled WGS sequence"/>
</dbReference>
<feature type="signal peptide" evidence="6">
    <location>
        <begin position="1"/>
        <end position="19"/>
    </location>
</feature>
<dbReference type="InterPro" id="IPR013106">
    <property type="entry name" value="Ig_V-set"/>
</dbReference>
<dbReference type="GO" id="GO:0005576">
    <property type="term" value="C:extracellular region"/>
    <property type="evidence" value="ECO:0007669"/>
    <property type="project" value="UniProtKB-ARBA"/>
</dbReference>
<dbReference type="Gene3D" id="2.60.40.10">
    <property type="entry name" value="Immunoglobulins"/>
    <property type="match status" value="1"/>
</dbReference>
<evidence type="ECO:0000256" key="6">
    <source>
        <dbReference type="SAM" id="SignalP"/>
    </source>
</evidence>
<accession>A0A151NR16</accession>
<dbReference type="InterPro" id="IPR013783">
    <property type="entry name" value="Ig-like_fold"/>
</dbReference>